<comment type="caution">
    <text evidence="1">The sequence shown here is derived from an EMBL/GenBank/DDBJ whole genome shotgun (WGS) entry which is preliminary data.</text>
</comment>
<evidence type="ECO:0000313" key="1">
    <source>
        <dbReference type="EMBL" id="KKM94186.1"/>
    </source>
</evidence>
<dbReference type="EMBL" id="LAZR01006170">
    <property type="protein sequence ID" value="KKM94186.1"/>
    <property type="molecule type" value="Genomic_DNA"/>
</dbReference>
<proteinExistence type="predicted"/>
<reference evidence="1" key="1">
    <citation type="journal article" date="2015" name="Nature">
        <title>Complex archaea that bridge the gap between prokaryotes and eukaryotes.</title>
        <authorList>
            <person name="Spang A."/>
            <person name="Saw J.H."/>
            <person name="Jorgensen S.L."/>
            <person name="Zaremba-Niedzwiedzka K."/>
            <person name="Martijn J."/>
            <person name="Lind A.E."/>
            <person name="van Eijk R."/>
            <person name="Schleper C."/>
            <person name="Guy L."/>
            <person name="Ettema T.J."/>
        </authorList>
    </citation>
    <scope>NUCLEOTIDE SEQUENCE</scope>
</reference>
<organism evidence="1">
    <name type="scientific">marine sediment metagenome</name>
    <dbReference type="NCBI Taxonomy" id="412755"/>
    <lineage>
        <taxon>unclassified sequences</taxon>
        <taxon>metagenomes</taxon>
        <taxon>ecological metagenomes</taxon>
    </lineage>
</organism>
<protein>
    <submittedName>
        <fullName evidence="1">Uncharacterized protein</fullName>
    </submittedName>
</protein>
<gene>
    <name evidence="1" type="ORF">LCGC14_1200920</name>
</gene>
<sequence>MHTVLPYPRSWETGWLVDNKDVPLPLIYFGKKYLVIPGHVGSRHDADTHYIGSGQLMMLYNVNPKDCVIKREHERLGLLPDHLIVLDPSFGGKYDATKNPRF</sequence>
<accession>A0A0F9M499</accession>
<name>A0A0F9M499_9ZZZZ</name>
<dbReference type="AlphaFoldDB" id="A0A0F9M499"/>